<dbReference type="STRING" id="2094558.A0A314UJP1"/>
<evidence type="ECO:0000313" key="2">
    <source>
        <dbReference type="EMBL" id="PQM36674.1"/>
    </source>
</evidence>
<gene>
    <name evidence="2" type="ORF">Pyn_25450</name>
</gene>
<accession>A0A314UJP1</accession>
<feature type="compositionally biased region" description="Basic and acidic residues" evidence="1">
    <location>
        <begin position="62"/>
        <end position="71"/>
    </location>
</feature>
<feature type="compositionally biased region" description="Polar residues" evidence="1">
    <location>
        <begin position="1"/>
        <end position="10"/>
    </location>
</feature>
<feature type="compositionally biased region" description="Basic residues" evidence="1">
    <location>
        <begin position="51"/>
        <end position="61"/>
    </location>
</feature>
<protein>
    <submittedName>
        <fullName evidence="2">Uncharacterized protein</fullName>
    </submittedName>
</protein>
<name>A0A314UJP1_PRUYE</name>
<sequence length="77" mass="8580">MPGTDSSQQPPILEFTHQKLELPQPLMEGISTTANSEGPQPNADLSCSQEKKKKNWKRGHKTHESNDRRSDPSLGIL</sequence>
<proteinExistence type="predicted"/>
<feature type="compositionally biased region" description="Polar residues" evidence="1">
    <location>
        <begin position="30"/>
        <end position="48"/>
    </location>
</feature>
<dbReference type="Proteomes" id="UP000250321">
    <property type="component" value="Unassembled WGS sequence"/>
</dbReference>
<evidence type="ECO:0000313" key="3">
    <source>
        <dbReference type="Proteomes" id="UP000250321"/>
    </source>
</evidence>
<organism evidence="2 3">
    <name type="scientific">Prunus yedoensis var. nudiflora</name>
    <dbReference type="NCBI Taxonomy" id="2094558"/>
    <lineage>
        <taxon>Eukaryota</taxon>
        <taxon>Viridiplantae</taxon>
        <taxon>Streptophyta</taxon>
        <taxon>Embryophyta</taxon>
        <taxon>Tracheophyta</taxon>
        <taxon>Spermatophyta</taxon>
        <taxon>Magnoliopsida</taxon>
        <taxon>eudicotyledons</taxon>
        <taxon>Gunneridae</taxon>
        <taxon>Pentapetalae</taxon>
        <taxon>rosids</taxon>
        <taxon>fabids</taxon>
        <taxon>Rosales</taxon>
        <taxon>Rosaceae</taxon>
        <taxon>Amygdaloideae</taxon>
        <taxon>Amygdaleae</taxon>
        <taxon>Prunus</taxon>
    </lineage>
</organism>
<feature type="region of interest" description="Disordered" evidence="1">
    <location>
        <begin position="1"/>
        <end position="77"/>
    </location>
</feature>
<evidence type="ECO:0000256" key="1">
    <source>
        <dbReference type="SAM" id="MobiDB-lite"/>
    </source>
</evidence>
<dbReference type="EMBL" id="PJQY01003526">
    <property type="protein sequence ID" value="PQM36674.1"/>
    <property type="molecule type" value="Genomic_DNA"/>
</dbReference>
<dbReference type="OrthoDB" id="1155364at2759"/>
<keyword evidence="3" id="KW-1185">Reference proteome</keyword>
<reference evidence="2 3" key="1">
    <citation type="submission" date="2018-02" db="EMBL/GenBank/DDBJ databases">
        <title>Draft genome of wild Prunus yedoensis var. nudiflora.</title>
        <authorList>
            <person name="Baek S."/>
            <person name="Kim J.-H."/>
            <person name="Choi K."/>
            <person name="Kim G.-B."/>
            <person name="Cho A."/>
            <person name="Jang H."/>
            <person name="Shin C.-H."/>
            <person name="Yu H.-J."/>
            <person name="Mun J.-H."/>
        </authorList>
    </citation>
    <scope>NUCLEOTIDE SEQUENCE [LARGE SCALE GENOMIC DNA]</scope>
    <source>
        <strain evidence="3">cv. Jeju island</strain>
        <tissue evidence="2">Leaf</tissue>
    </source>
</reference>
<dbReference type="AlphaFoldDB" id="A0A314UJP1"/>
<comment type="caution">
    <text evidence="2">The sequence shown here is derived from an EMBL/GenBank/DDBJ whole genome shotgun (WGS) entry which is preliminary data.</text>
</comment>